<accession>I4CA16</accession>
<feature type="transmembrane region" description="Helical" evidence="1">
    <location>
        <begin position="97"/>
        <end position="116"/>
    </location>
</feature>
<keyword evidence="1" id="KW-1133">Transmembrane helix</keyword>
<feature type="transmembrane region" description="Helical" evidence="1">
    <location>
        <begin position="175"/>
        <end position="194"/>
    </location>
</feature>
<proteinExistence type="predicted"/>
<dbReference type="Pfam" id="PF01569">
    <property type="entry name" value="PAP2"/>
    <property type="match status" value="1"/>
</dbReference>
<feature type="transmembrane region" description="Helical" evidence="1">
    <location>
        <begin position="68"/>
        <end position="85"/>
    </location>
</feature>
<dbReference type="EMBL" id="CP003360">
    <property type="protein sequence ID" value="AFM26407.1"/>
    <property type="molecule type" value="Genomic_DNA"/>
</dbReference>
<evidence type="ECO:0000313" key="4">
    <source>
        <dbReference type="Proteomes" id="UP000006055"/>
    </source>
</evidence>
<keyword evidence="4" id="KW-1185">Reference proteome</keyword>
<dbReference type="RefSeq" id="WP_014811533.1">
    <property type="nucleotide sequence ID" value="NC_018025.1"/>
</dbReference>
<feature type="domain" description="Phosphatidic acid phosphatase type 2/haloperoxidase" evidence="2">
    <location>
        <begin position="100"/>
        <end position="221"/>
    </location>
</feature>
<dbReference type="OrthoDB" id="9813524at2"/>
<evidence type="ECO:0000259" key="2">
    <source>
        <dbReference type="SMART" id="SM00014"/>
    </source>
</evidence>
<dbReference type="AlphaFoldDB" id="I4CA16"/>
<reference evidence="4" key="1">
    <citation type="submission" date="2012-06" db="EMBL/GenBank/DDBJ databases">
        <title>Complete sequence of chromosome of Desulfomonile tiedjei DSM 6799.</title>
        <authorList>
            <person name="Lucas S."/>
            <person name="Copeland A."/>
            <person name="Lapidus A."/>
            <person name="Glavina del Rio T."/>
            <person name="Dalin E."/>
            <person name="Tice H."/>
            <person name="Bruce D."/>
            <person name="Goodwin L."/>
            <person name="Pitluck S."/>
            <person name="Peters L."/>
            <person name="Ovchinnikova G."/>
            <person name="Zeytun A."/>
            <person name="Lu M."/>
            <person name="Kyrpides N."/>
            <person name="Mavromatis K."/>
            <person name="Ivanova N."/>
            <person name="Brettin T."/>
            <person name="Detter J.C."/>
            <person name="Han C."/>
            <person name="Larimer F."/>
            <person name="Land M."/>
            <person name="Hauser L."/>
            <person name="Markowitz V."/>
            <person name="Cheng J.-F."/>
            <person name="Hugenholtz P."/>
            <person name="Woyke T."/>
            <person name="Wu D."/>
            <person name="Spring S."/>
            <person name="Schroeder M."/>
            <person name="Brambilla E."/>
            <person name="Klenk H.-P."/>
            <person name="Eisen J.A."/>
        </authorList>
    </citation>
    <scope>NUCLEOTIDE SEQUENCE [LARGE SCALE GENOMIC DNA]</scope>
    <source>
        <strain evidence="4">ATCC 49306 / DSM 6799 / DCB-1</strain>
    </source>
</reference>
<evidence type="ECO:0000256" key="1">
    <source>
        <dbReference type="SAM" id="Phobius"/>
    </source>
</evidence>
<dbReference type="Proteomes" id="UP000006055">
    <property type="component" value="Chromosome"/>
</dbReference>
<dbReference type="Gene3D" id="1.20.144.10">
    <property type="entry name" value="Phosphatidic acid phosphatase type 2/haloperoxidase"/>
    <property type="match status" value="1"/>
</dbReference>
<name>I4CA16_DESTA</name>
<sequence length="230" mass="24831">MFIDSLRTKGFIIICALLCLGIVGSAILEVSGADIDLTSCFYRAGGANGGWTLGATSPWKQLYRYGEYSVVAFALGVLVLLIASWKGRVRREYTKPALVVILTVIIGPGILVNGILKEYWGRPRPVDTIEFGGQQRYRRVLQPGTPGNGKSFTCGHCAMAFSVVSGAAFYPLHPTAAVTMVAVGTAYGIVMGVARIAQGGHFPTDVLWSGILVCVVIVFLYYFVFRIPEL</sequence>
<dbReference type="SMART" id="SM00014">
    <property type="entry name" value="acidPPc"/>
    <property type="match status" value="1"/>
</dbReference>
<dbReference type="InterPro" id="IPR000326">
    <property type="entry name" value="PAP2/HPO"/>
</dbReference>
<organism evidence="3 4">
    <name type="scientific">Desulfomonile tiedjei (strain ATCC 49306 / DSM 6799 / DCB-1)</name>
    <dbReference type="NCBI Taxonomy" id="706587"/>
    <lineage>
        <taxon>Bacteria</taxon>
        <taxon>Pseudomonadati</taxon>
        <taxon>Thermodesulfobacteriota</taxon>
        <taxon>Desulfomonilia</taxon>
        <taxon>Desulfomonilales</taxon>
        <taxon>Desulfomonilaceae</taxon>
        <taxon>Desulfomonile</taxon>
    </lineage>
</organism>
<dbReference type="SUPFAM" id="SSF48317">
    <property type="entry name" value="Acid phosphatase/Vanadium-dependent haloperoxidase"/>
    <property type="match status" value="1"/>
</dbReference>
<dbReference type="CDD" id="cd03396">
    <property type="entry name" value="PAP2_like_6"/>
    <property type="match status" value="1"/>
</dbReference>
<feature type="transmembrane region" description="Helical" evidence="1">
    <location>
        <begin position="206"/>
        <end position="224"/>
    </location>
</feature>
<keyword evidence="1" id="KW-0812">Transmembrane</keyword>
<gene>
    <name evidence="3" type="ordered locus">Desti_3763</name>
</gene>
<evidence type="ECO:0000313" key="3">
    <source>
        <dbReference type="EMBL" id="AFM26407.1"/>
    </source>
</evidence>
<dbReference type="InterPro" id="IPR036938">
    <property type="entry name" value="PAP2/HPO_sf"/>
</dbReference>
<dbReference type="STRING" id="706587.Desti_3763"/>
<keyword evidence="1" id="KW-0472">Membrane</keyword>
<dbReference type="KEGG" id="dti:Desti_3763"/>
<dbReference type="eggNOG" id="COG3907">
    <property type="taxonomic scope" value="Bacteria"/>
</dbReference>
<protein>
    <submittedName>
        <fullName evidence="3">PAP2 (Acid phosphatase) superfamily protein</fullName>
    </submittedName>
</protein>
<dbReference type="HOGENOM" id="CLU_070327_1_1_7"/>